<dbReference type="AlphaFoldDB" id="A0A3P7DW37"/>
<organism evidence="6 7">
    <name type="scientific">Wuchereria bancrofti</name>
    <dbReference type="NCBI Taxonomy" id="6293"/>
    <lineage>
        <taxon>Eukaryota</taxon>
        <taxon>Metazoa</taxon>
        <taxon>Ecdysozoa</taxon>
        <taxon>Nematoda</taxon>
        <taxon>Chromadorea</taxon>
        <taxon>Rhabditida</taxon>
        <taxon>Spirurina</taxon>
        <taxon>Spiruromorpha</taxon>
        <taxon>Filarioidea</taxon>
        <taxon>Onchocercidae</taxon>
        <taxon>Wuchereria</taxon>
    </lineage>
</organism>
<accession>A0A3P7DW37</accession>
<dbReference type="SUPFAM" id="SSF57850">
    <property type="entry name" value="RING/U-box"/>
    <property type="match status" value="1"/>
</dbReference>
<dbReference type="Gene3D" id="3.30.40.10">
    <property type="entry name" value="Zinc/RING finger domain, C3HC4 (zinc finger)"/>
    <property type="match status" value="1"/>
</dbReference>
<feature type="region of interest" description="Disordered" evidence="4">
    <location>
        <begin position="122"/>
        <end position="180"/>
    </location>
</feature>
<reference evidence="6 7" key="1">
    <citation type="submission" date="2018-11" db="EMBL/GenBank/DDBJ databases">
        <authorList>
            <consortium name="Pathogen Informatics"/>
        </authorList>
    </citation>
    <scope>NUCLEOTIDE SEQUENCE [LARGE SCALE GENOMIC DNA]</scope>
</reference>
<sequence length="235" mass="25807">MAVRLSPVPAITRTSRSLLDLSPEIRTDVGGSSSELCAFPTSAHLTHGNRENCSPFLSRRTQSETGDSLSGVFLRLPCSSQAERRVPTSASTVAMPSRPVFMSGEHFIDFLENLDNIHGLHGNEPNISHRSQFPPPLVPARSSPVRLLPGRPPLHPSPRPPLSAQTGSRQQRSGDDEGEVGDECRICMNSKVNCVIYTCGHMSMCFECATETWHLNGECPICRKKIEDVIKIYKS</sequence>
<evidence type="ECO:0000256" key="3">
    <source>
        <dbReference type="PROSITE-ProRule" id="PRU00175"/>
    </source>
</evidence>
<proteinExistence type="predicted"/>
<keyword evidence="7" id="KW-1185">Reference proteome</keyword>
<keyword evidence="1 3" id="KW-0863">Zinc-finger</keyword>
<dbReference type="SMART" id="SM00184">
    <property type="entry name" value="RING"/>
    <property type="match status" value="1"/>
</dbReference>
<dbReference type="PROSITE" id="PS50089">
    <property type="entry name" value="ZF_RING_2"/>
    <property type="match status" value="1"/>
</dbReference>
<evidence type="ECO:0000256" key="4">
    <source>
        <dbReference type="SAM" id="MobiDB-lite"/>
    </source>
</evidence>
<evidence type="ECO:0000313" key="6">
    <source>
        <dbReference type="EMBL" id="VDM14310.1"/>
    </source>
</evidence>
<keyword evidence="2" id="KW-0862">Zinc</keyword>
<evidence type="ECO:0000259" key="5">
    <source>
        <dbReference type="PROSITE" id="PS50089"/>
    </source>
</evidence>
<dbReference type="OrthoDB" id="6078042at2759"/>
<dbReference type="GO" id="GO:0008270">
    <property type="term" value="F:zinc ion binding"/>
    <property type="evidence" value="ECO:0007669"/>
    <property type="project" value="UniProtKB-KW"/>
</dbReference>
<dbReference type="InterPro" id="IPR013083">
    <property type="entry name" value="Znf_RING/FYVE/PHD"/>
</dbReference>
<feature type="domain" description="RING-type" evidence="5">
    <location>
        <begin position="184"/>
        <end position="223"/>
    </location>
</feature>
<evidence type="ECO:0000256" key="2">
    <source>
        <dbReference type="ARBA" id="ARBA00022833"/>
    </source>
</evidence>
<dbReference type="Pfam" id="PF13920">
    <property type="entry name" value="zf-C3HC4_3"/>
    <property type="match status" value="1"/>
</dbReference>
<dbReference type="CDD" id="cd16647">
    <property type="entry name" value="mRING-HC-C3HC5_NEU1"/>
    <property type="match status" value="1"/>
</dbReference>
<evidence type="ECO:0000256" key="1">
    <source>
        <dbReference type="ARBA" id="ARBA00022771"/>
    </source>
</evidence>
<dbReference type="Proteomes" id="UP000270924">
    <property type="component" value="Unassembled WGS sequence"/>
</dbReference>
<dbReference type="PANTHER" id="PTHR47820:SF3">
    <property type="entry name" value="OS07G0499800 PROTEIN"/>
    <property type="match status" value="1"/>
</dbReference>
<evidence type="ECO:0000313" key="7">
    <source>
        <dbReference type="Proteomes" id="UP000270924"/>
    </source>
</evidence>
<keyword evidence="1 3" id="KW-0479">Metal-binding</keyword>
<dbReference type="InterPro" id="IPR001841">
    <property type="entry name" value="Znf_RING"/>
</dbReference>
<dbReference type="PANTHER" id="PTHR47820">
    <property type="entry name" value="BNAC05G24000D PROTEIN"/>
    <property type="match status" value="1"/>
</dbReference>
<gene>
    <name evidence="6" type="ORF">WBA_LOCUS7696</name>
</gene>
<dbReference type="InParanoid" id="A0A3P7DW37"/>
<protein>
    <recommendedName>
        <fullName evidence="5">RING-type domain-containing protein</fullName>
    </recommendedName>
</protein>
<feature type="compositionally biased region" description="Pro residues" evidence="4">
    <location>
        <begin position="150"/>
        <end position="161"/>
    </location>
</feature>
<dbReference type="EMBL" id="UYWW01005708">
    <property type="protein sequence ID" value="VDM14310.1"/>
    <property type="molecule type" value="Genomic_DNA"/>
</dbReference>
<name>A0A3P7DW37_WUCBA</name>